<keyword evidence="10" id="KW-0325">Glycoprotein</keyword>
<dbReference type="SUPFAM" id="SSF81321">
    <property type="entry name" value="Family A G protein-coupled receptor-like"/>
    <property type="match status" value="1"/>
</dbReference>
<evidence type="ECO:0000259" key="16">
    <source>
        <dbReference type="PROSITE" id="PS50262"/>
    </source>
</evidence>
<evidence type="ECO:0000256" key="1">
    <source>
        <dbReference type="ARBA" id="ARBA00004651"/>
    </source>
</evidence>
<feature type="transmembrane region" description="Helical" evidence="15">
    <location>
        <begin position="257"/>
        <end position="275"/>
    </location>
</feature>
<evidence type="ECO:0000256" key="4">
    <source>
        <dbReference type="ARBA" id="ARBA00022692"/>
    </source>
</evidence>
<protein>
    <recommendedName>
        <fullName evidence="2">Free fatty acid receptor 1</fullName>
    </recommendedName>
    <alternativeName>
        <fullName evidence="12">G-protein coupled receptor 40</fullName>
    </alternativeName>
</protein>
<evidence type="ECO:0000256" key="2">
    <source>
        <dbReference type="ARBA" id="ARBA00021527"/>
    </source>
</evidence>
<evidence type="ECO:0000256" key="8">
    <source>
        <dbReference type="ARBA" id="ARBA00023157"/>
    </source>
</evidence>
<dbReference type="InterPro" id="IPR000276">
    <property type="entry name" value="GPCR_Rhodpsn"/>
</dbReference>
<proteinExistence type="inferred from homology"/>
<feature type="transmembrane region" description="Helical" evidence="15">
    <location>
        <begin position="46"/>
        <end position="68"/>
    </location>
</feature>
<dbReference type="Pfam" id="PF00001">
    <property type="entry name" value="7tm_1"/>
    <property type="match status" value="1"/>
</dbReference>
<evidence type="ECO:0000256" key="7">
    <source>
        <dbReference type="ARBA" id="ARBA00023136"/>
    </source>
</evidence>
<dbReference type="AlphaFoldDB" id="A0A8X7XKJ0"/>
<organism evidence="17 18">
    <name type="scientific">Polypterus senegalus</name>
    <name type="common">Senegal bichir</name>
    <dbReference type="NCBI Taxonomy" id="55291"/>
    <lineage>
        <taxon>Eukaryota</taxon>
        <taxon>Metazoa</taxon>
        <taxon>Chordata</taxon>
        <taxon>Craniata</taxon>
        <taxon>Vertebrata</taxon>
        <taxon>Euteleostomi</taxon>
        <taxon>Actinopterygii</taxon>
        <taxon>Polypteriformes</taxon>
        <taxon>Polypteridae</taxon>
        <taxon>Polypterus</taxon>
    </lineage>
</organism>
<evidence type="ECO:0000313" key="18">
    <source>
        <dbReference type="Proteomes" id="UP000886611"/>
    </source>
</evidence>
<dbReference type="PROSITE" id="PS50262">
    <property type="entry name" value="G_PROTEIN_RECEP_F1_2"/>
    <property type="match status" value="1"/>
</dbReference>
<feature type="non-terminal residue" evidence="17">
    <location>
        <position position="1"/>
    </location>
</feature>
<comment type="subcellular location">
    <subcellularLocation>
        <location evidence="1">Cell membrane</location>
        <topology evidence="1">Multi-pass membrane protein</topology>
    </subcellularLocation>
</comment>
<feature type="domain" description="G-protein coupled receptors family 1 profile" evidence="16">
    <location>
        <begin position="26"/>
        <end position="272"/>
    </location>
</feature>
<sequence length="320" mass="36511">MSAPPYKTNPLYLTVYTITLMTGWPTNLLALYAFYKKLRRKATPSVIFMINLTLSDISFLTFLPIKAIEASGDMIWILPRSLCPLSGLFYFSTIYSSTLFLTAVSVDRYLGVAYPLWYKMYRKSSYALVACFCLWVCAFAHCSVVYVTELNRNWSTLSNEFICYDNFSEKQLTFLLPVRLELGLMLFCIPSLITSFCYCSFTRIILSSPHICKEKKQRCVGLVLATLAVFLICFTPYNVSHFVGYAQGSSPTWRGDALLLSTFNACLDPIIFYFSSTAVQKSCRSCLRGLQIKECTNKPIFFLSNKMRSDEKNPNVEDRC</sequence>
<dbReference type="PANTHER" id="PTHR45822:SF8">
    <property type="entry name" value="FREE FATTY ACID RECEPTOR 3-RELATED"/>
    <property type="match status" value="1"/>
</dbReference>
<evidence type="ECO:0000256" key="5">
    <source>
        <dbReference type="ARBA" id="ARBA00022989"/>
    </source>
</evidence>
<keyword evidence="4 14" id="KW-0812">Transmembrane</keyword>
<dbReference type="InterPro" id="IPR013312">
    <property type="entry name" value="GPR40-rel_orph"/>
</dbReference>
<evidence type="ECO:0000256" key="3">
    <source>
        <dbReference type="ARBA" id="ARBA00022475"/>
    </source>
</evidence>
<comment type="similarity">
    <text evidence="14">Belongs to the G-protein coupled receptor 1 family.</text>
</comment>
<keyword evidence="6 14" id="KW-0297">G-protein coupled receptor</keyword>
<evidence type="ECO:0000256" key="10">
    <source>
        <dbReference type="ARBA" id="ARBA00023180"/>
    </source>
</evidence>
<feature type="transmembrane region" description="Helical" evidence="15">
    <location>
        <begin position="218"/>
        <end position="237"/>
    </location>
</feature>
<dbReference type="Gene3D" id="1.20.1070.10">
    <property type="entry name" value="Rhodopsin 7-helix transmembrane proteins"/>
    <property type="match status" value="1"/>
</dbReference>
<keyword evidence="7 15" id="KW-0472">Membrane</keyword>
<dbReference type="EMBL" id="JAATIS010000094">
    <property type="protein sequence ID" value="KAG2470855.1"/>
    <property type="molecule type" value="Genomic_DNA"/>
</dbReference>
<dbReference type="CDD" id="cd15170">
    <property type="entry name" value="7tmA_FFAR2_FFAR3"/>
    <property type="match status" value="1"/>
</dbReference>
<accession>A0A8X7XKJ0</accession>
<feature type="transmembrane region" description="Helical" evidence="15">
    <location>
        <begin position="12"/>
        <end position="34"/>
    </location>
</feature>
<dbReference type="GO" id="GO:0004930">
    <property type="term" value="F:G protein-coupled receptor activity"/>
    <property type="evidence" value="ECO:0007669"/>
    <property type="project" value="UniProtKB-KW"/>
</dbReference>
<evidence type="ECO:0000313" key="17">
    <source>
        <dbReference type="EMBL" id="KAG2470855.1"/>
    </source>
</evidence>
<keyword evidence="9 14" id="KW-0675">Receptor</keyword>
<reference evidence="17 18" key="1">
    <citation type="journal article" date="2021" name="Cell">
        <title>Tracing the genetic footprints of vertebrate landing in non-teleost ray-finned fishes.</title>
        <authorList>
            <person name="Bi X."/>
            <person name="Wang K."/>
            <person name="Yang L."/>
            <person name="Pan H."/>
            <person name="Jiang H."/>
            <person name="Wei Q."/>
            <person name="Fang M."/>
            <person name="Yu H."/>
            <person name="Zhu C."/>
            <person name="Cai Y."/>
            <person name="He Y."/>
            <person name="Gan X."/>
            <person name="Zeng H."/>
            <person name="Yu D."/>
            <person name="Zhu Y."/>
            <person name="Jiang H."/>
            <person name="Qiu Q."/>
            <person name="Yang H."/>
            <person name="Zhang Y.E."/>
            <person name="Wang W."/>
            <person name="Zhu M."/>
            <person name="He S."/>
            <person name="Zhang G."/>
        </authorList>
    </citation>
    <scope>NUCLEOTIDE SEQUENCE [LARGE SCALE GENOMIC DNA]</scope>
    <source>
        <strain evidence="17">Bchr_013</strain>
    </source>
</reference>
<comment type="caution">
    <text evidence="17">The sequence shown here is derived from an EMBL/GenBank/DDBJ whole genome shotgun (WGS) entry which is preliminary data.</text>
</comment>
<keyword evidence="11 14" id="KW-0807">Transducer</keyword>
<comment type="function">
    <text evidence="13">G-protein coupled receptor for medium and long chain saturated and unsaturated fatty acids that plays an important role in glucose homeostasis. Fatty acid binding increases glucose-stimulated insulin secretion, and may also enhance the secretion of glucagon-like peptide 1 (GLP-1). May also play a role in bone homeostasis; receptor signaling activates pathways that inhibit osteoclast differentiation. Ligand binding leads to a conformation change that triggers signaling via G-proteins that activate phospholipase C, leading to an increase of the intracellular calcium concentration. Seems to act through a G(q) and G(i)-mediated pathway. Mediates the anti-inflammatory effects of omega-3 polyunsaturated fatty acids (PUFAs) via inhibition of NLRP3 inflammasome activation.</text>
</comment>
<keyword evidence="3" id="KW-1003">Cell membrane</keyword>
<evidence type="ECO:0000256" key="12">
    <source>
        <dbReference type="ARBA" id="ARBA00033166"/>
    </source>
</evidence>
<dbReference type="PROSITE" id="PS00237">
    <property type="entry name" value="G_PROTEIN_RECEP_F1_1"/>
    <property type="match status" value="1"/>
</dbReference>
<dbReference type="PRINTS" id="PR01904">
    <property type="entry name" value="GPR40FAMILY"/>
</dbReference>
<dbReference type="InterPro" id="IPR017452">
    <property type="entry name" value="GPCR_Rhodpsn_7TM"/>
</dbReference>
<evidence type="ECO:0000256" key="14">
    <source>
        <dbReference type="RuleBase" id="RU000688"/>
    </source>
</evidence>
<name>A0A8X7XKJ0_POLSE</name>
<dbReference type="GO" id="GO:0071398">
    <property type="term" value="P:cellular response to fatty acid"/>
    <property type="evidence" value="ECO:0007669"/>
    <property type="project" value="TreeGrafter"/>
</dbReference>
<feature type="non-terminal residue" evidence="17">
    <location>
        <position position="320"/>
    </location>
</feature>
<dbReference type="PRINTS" id="PR01905">
    <property type="entry name" value="FATTYACIDR"/>
</dbReference>
<feature type="transmembrane region" description="Helical" evidence="15">
    <location>
        <begin position="126"/>
        <end position="147"/>
    </location>
</feature>
<dbReference type="GO" id="GO:0005886">
    <property type="term" value="C:plasma membrane"/>
    <property type="evidence" value="ECO:0007669"/>
    <property type="project" value="UniProtKB-SubCell"/>
</dbReference>
<evidence type="ECO:0000256" key="6">
    <source>
        <dbReference type="ARBA" id="ARBA00023040"/>
    </source>
</evidence>
<gene>
    <name evidence="17" type="primary">Ffar3</name>
    <name evidence="17" type="ORF">GTO96_0006602</name>
</gene>
<keyword evidence="8" id="KW-1015">Disulfide bond</keyword>
<dbReference type="InterPro" id="IPR013313">
    <property type="entry name" value="GPR40_recept_FA"/>
</dbReference>
<dbReference type="OrthoDB" id="5961208at2759"/>
<feature type="transmembrane region" description="Helical" evidence="15">
    <location>
        <begin position="182"/>
        <end position="206"/>
    </location>
</feature>
<dbReference type="PANTHER" id="PTHR45822">
    <property type="entry name" value="FREE FATTY ACID RECEPTOR 2-RELATED"/>
    <property type="match status" value="1"/>
</dbReference>
<evidence type="ECO:0000256" key="15">
    <source>
        <dbReference type="SAM" id="Phobius"/>
    </source>
</evidence>
<dbReference type="Proteomes" id="UP000886611">
    <property type="component" value="Unassembled WGS sequence"/>
</dbReference>
<keyword evidence="5 15" id="KW-1133">Transmembrane helix</keyword>
<evidence type="ECO:0000256" key="11">
    <source>
        <dbReference type="ARBA" id="ARBA00023224"/>
    </source>
</evidence>
<keyword evidence="18" id="KW-1185">Reference proteome</keyword>
<evidence type="ECO:0000256" key="9">
    <source>
        <dbReference type="ARBA" id="ARBA00023170"/>
    </source>
</evidence>
<feature type="transmembrane region" description="Helical" evidence="15">
    <location>
        <begin position="88"/>
        <end position="106"/>
    </location>
</feature>
<dbReference type="PRINTS" id="PR00237">
    <property type="entry name" value="GPCRRHODOPSN"/>
</dbReference>
<evidence type="ECO:0000256" key="13">
    <source>
        <dbReference type="ARBA" id="ARBA00045206"/>
    </source>
</evidence>